<gene>
    <name evidence="1" type="ORF">FG382_07900</name>
</gene>
<dbReference type="Proteomes" id="UP000317316">
    <property type="component" value="Unassembled WGS sequence"/>
</dbReference>
<organism evidence="1 2">
    <name type="scientific">Psychrobacillus lasiicapitis</name>
    <dbReference type="NCBI Taxonomy" id="1636719"/>
    <lineage>
        <taxon>Bacteria</taxon>
        <taxon>Bacillati</taxon>
        <taxon>Bacillota</taxon>
        <taxon>Bacilli</taxon>
        <taxon>Bacillales</taxon>
        <taxon>Bacillaceae</taxon>
        <taxon>Psychrobacillus</taxon>
    </lineage>
</organism>
<keyword evidence="2" id="KW-1185">Reference proteome</keyword>
<reference evidence="1 2" key="1">
    <citation type="submission" date="2019-05" db="EMBL/GenBank/DDBJ databases">
        <title>Psychrobacillus vulpis sp. nov., a new species isolated from feces of a red fox that inhabits in The Tablas de Daimiel Natural Park, Albacete, Spain.</title>
        <authorList>
            <person name="Rodriguez M."/>
            <person name="Reina J.C."/>
            <person name="Bejar V."/>
            <person name="Llamas I."/>
        </authorList>
    </citation>
    <scope>NUCLEOTIDE SEQUENCE [LARGE SCALE GENOMIC DNA]</scope>
    <source>
        <strain evidence="1 2">NEAU-3TGS17</strain>
    </source>
</reference>
<dbReference type="AlphaFoldDB" id="A0A544TA80"/>
<protein>
    <submittedName>
        <fullName evidence="1">dUTPase</fullName>
    </submittedName>
</protein>
<dbReference type="SUPFAM" id="SSF101386">
    <property type="entry name" value="all-alpha NTP pyrophosphatases"/>
    <property type="match status" value="1"/>
</dbReference>
<accession>A0A544TA80</accession>
<dbReference type="OrthoDB" id="5506143at2"/>
<evidence type="ECO:0000313" key="2">
    <source>
        <dbReference type="Proteomes" id="UP000317316"/>
    </source>
</evidence>
<dbReference type="EMBL" id="VDGH01000004">
    <property type="protein sequence ID" value="TQR14371.1"/>
    <property type="molecule type" value="Genomic_DNA"/>
</dbReference>
<proteinExistence type="predicted"/>
<comment type="caution">
    <text evidence="1">The sequence shown here is derived from an EMBL/GenBank/DDBJ whole genome shotgun (WGS) entry which is preliminary data.</text>
</comment>
<sequence>MNLSKLFETQKVLDERIMEQHPELRGQNNLDWKILALQVELGECANEWRGFKKWSNDQEPRNFNIPCHACKGRGYFGMEYSDEYEPCLYCDETGIQEKNPLLVEYVDCLHFILSIGLELDVTEYYADVVNFNIGSRTKKSEPQQCFKDMFIKVALISTLPVEDEFVEMLSSFTTLGDSLGFTEELIELAYFEKNKINHERQANGY</sequence>
<evidence type="ECO:0000313" key="1">
    <source>
        <dbReference type="EMBL" id="TQR14371.1"/>
    </source>
</evidence>
<dbReference type="CDD" id="cd11527">
    <property type="entry name" value="NTP-PPase_dUTPase"/>
    <property type="match status" value="1"/>
</dbReference>
<dbReference type="Gene3D" id="1.10.4010.10">
    <property type="entry name" value="Type II deoxyuridine triphosphatase"/>
    <property type="match status" value="1"/>
</dbReference>
<name>A0A544TA80_9BACI</name>
<dbReference type="RefSeq" id="WP_142538354.1">
    <property type="nucleotide sequence ID" value="NZ_BMIE01000003.1"/>
</dbReference>
<dbReference type="InterPro" id="IPR014871">
    <property type="entry name" value="dUTPase/dCTP_pyrophosphatase"/>
</dbReference>
<dbReference type="Pfam" id="PF08761">
    <property type="entry name" value="dUTPase_2"/>
    <property type="match status" value="2"/>
</dbReference>
<dbReference type="InterPro" id="IPR016947">
    <property type="entry name" value="UCP030140"/>
</dbReference>
<dbReference type="PIRSF" id="PIRSF030140">
    <property type="entry name" value="UCP030140"/>
    <property type="match status" value="1"/>
</dbReference>